<reference evidence="8" key="1">
    <citation type="submission" date="2023-05" db="EMBL/GenBank/DDBJ databases">
        <authorList>
            <person name="Zhang X."/>
        </authorList>
    </citation>
    <scope>NUCLEOTIDE SEQUENCE</scope>
    <source>
        <strain evidence="8">BD1B2-1</strain>
    </source>
</reference>
<dbReference type="Pfam" id="PF14322">
    <property type="entry name" value="SusD-like_3"/>
    <property type="match status" value="1"/>
</dbReference>
<keyword evidence="3" id="KW-0732">Signal</keyword>
<organism evidence="8 9">
    <name type="scientific">Xanthocytophaga agilis</name>
    <dbReference type="NCBI Taxonomy" id="3048010"/>
    <lineage>
        <taxon>Bacteria</taxon>
        <taxon>Pseudomonadati</taxon>
        <taxon>Bacteroidota</taxon>
        <taxon>Cytophagia</taxon>
        <taxon>Cytophagales</taxon>
        <taxon>Rhodocytophagaceae</taxon>
        <taxon>Xanthocytophaga</taxon>
    </lineage>
</organism>
<keyword evidence="5" id="KW-0998">Cell outer membrane</keyword>
<comment type="caution">
    <text evidence="8">The sequence shown here is derived from an EMBL/GenBank/DDBJ whole genome shotgun (WGS) entry which is preliminary data.</text>
</comment>
<evidence type="ECO:0000259" key="7">
    <source>
        <dbReference type="Pfam" id="PF14322"/>
    </source>
</evidence>
<sequence>MNKIKYSLLLLLVMMGCNDRLDLTNPNSQTTGTFWQTESQAIAGCDAIYNSMIIDGSYMRMTPALSDARGDDMSGDSPWVDYVQVSNFTIPTTSAPVQWVWGAWYQLIWRANQVLENVPGITMDEDLKKRILGQAYFLRGLAYFNLANTYKVVPIITSTPKSSTDYYPASATEEEIWAQIFSDFQNAKDRLPVSYGNVSGADMGQIGRATKGAATGMLGKAYLYRKQWQNAADQFNLLINGPELNIYSLVSNYRDNFTASNENNSESLFEVQFAGPNEVGGSVPNWGGDPSSSWKQVSGQACTYAADGYGWSDFLPTTWIYNEYKQEKTKDGKTDPRLLATIASYEPDDNSTTVYGNPWPYATNKIYPRKYTNDGLGVANEYDLNSGINYRVLRYADILLMYAEALNELGQTAAAYPYIQQVRDRVNLPDLVASKPNLAQVQMRDQIAHERALEFASEGQRINDIIRWGWLYDADKLAMLKTHDPDFNTWTAGNEYLPIPQTELDVNKNLLPNPAN</sequence>
<evidence type="ECO:0000313" key="8">
    <source>
        <dbReference type="EMBL" id="MDJ1499239.1"/>
    </source>
</evidence>
<dbReference type="Gene3D" id="1.25.40.390">
    <property type="match status" value="1"/>
</dbReference>
<comment type="subcellular location">
    <subcellularLocation>
        <location evidence="1">Cell outer membrane</location>
    </subcellularLocation>
</comment>
<proteinExistence type="inferred from homology"/>
<comment type="similarity">
    <text evidence="2">Belongs to the SusD family.</text>
</comment>
<dbReference type="PROSITE" id="PS51257">
    <property type="entry name" value="PROKAR_LIPOPROTEIN"/>
    <property type="match status" value="1"/>
</dbReference>
<keyword evidence="9" id="KW-1185">Reference proteome</keyword>
<dbReference type="InterPro" id="IPR012944">
    <property type="entry name" value="SusD_RagB_dom"/>
</dbReference>
<evidence type="ECO:0000313" key="9">
    <source>
        <dbReference type="Proteomes" id="UP001232063"/>
    </source>
</evidence>
<dbReference type="InterPro" id="IPR011990">
    <property type="entry name" value="TPR-like_helical_dom_sf"/>
</dbReference>
<keyword evidence="4" id="KW-0472">Membrane</keyword>
<evidence type="ECO:0000259" key="6">
    <source>
        <dbReference type="Pfam" id="PF07980"/>
    </source>
</evidence>
<dbReference type="RefSeq" id="WP_314508776.1">
    <property type="nucleotide sequence ID" value="NZ_JASJOU010000001.1"/>
</dbReference>
<feature type="domain" description="SusD-like N-terminal" evidence="7">
    <location>
        <begin position="61"/>
        <end position="223"/>
    </location>
</feature>
<evidence type="ECO:0000256" key="5">
    <source>
        <dbReference type="ARBA" id="ARBA00023237"/>
    </source>
</evidence>
<evidence type="ECO:0000256" key="2">
    <source>
        <dbReference type="ARBA" id="ARBA00006275"/>
    </source>
</evidence>
<dbReference type="CDD" id="cd08977">
    <property type="entry name" value="SusD"/>
    <property type="match status" value="1"/>
</dbReference>
<dbReference type="EMBL" id="JASJOU010000001">
    <property type="protein sequence ID" value="MDJ1499239.1"/>
    <property type="molecule type" value="Genomic_DNA"/>
</dbReference>
<name>A0AAE3R0S2_9BACT</name>
<evidence type="ECO:0000256" key="4">
    <source>
        <dbReference type="ARBA" id="ARBA00023136"/>
    </source>
</evidence>
<dbReference type="Proteomes" id="UP001232063">
    <property type="component" value="Unassembled WGS sequence"/>
</dbReference>
<gene>
    <name evidence="8" type="ORF">QNI22_01210</name>
</gene>
<accession>A0AAE3R0S2</accession>
<dbReference type="InterPro" id="IPR033985">
    <property type="entry name" value="SusD-like_N"/>
</dbReference>
<dbReference type="SUPFAM" id="SSF48452">
    <property type="entry name" value="TPR-like"/>
    <property type="match status" value="1"/>
</dbReference>
<evidence type="ECO:0000256" key="3">
    <source>
        <dbReference type="ARBA" id="ARBA00022729"/>
    </source>
</evidence>
<evidence type="ECO:0000256" key="1">
    <source>
        <dbReference type="ARBA" id="ARBA00004442"/>
    </source>
</evidence>
<protein>
    <submittedName>
        <fullName evidence="8">RagB/SusD family nutrient uptake outer membrane protein</fullName>
    </submittedName>
</protein>
<dbReference type="AlphaFoldDB" id="A0AAE3R0S2"/>
<dbReference type="Pfam" id="PF07980">
    <property type="entry name" value="SusD_RagB"/>
    <property type="match status" value="1"/>
</dbReference>
<feature type="domain" description="RagB/SusD" evidence="6">
    <location>
        <begin position="266"/>
        <end position="514"/>
    </location>
</feature>
<dbReference type="GO" id="GO:0009279">
    <property type="term" value="C:cell outer membrane"/>
    <property type="evidence" value="ECO:0007669"/>
    <property type="project" value="UniProtKB-SubCell"/>
</dbReference>